<reference evidence="4 5" key="1">
    <citation type="journal article" date="2019" name="BMC Genomics">
        <title>Chromosome level assembly and comparative genome analysis confirm lager-brewing yeasts originated from a single hybridization.</title>
        <authorList>
            <person name="Salazar A.N."/>
            <person name="Gorter de Vries A.R."/>
            <person name="van den Broek M."/>
            <person name="Brouwers N."/>
            <person name="de la Torre Cortes P."/>
            <person name="Kuijpers N.G.A."/>
            <person name="Daran J.G."/>
            <person name="Abeel T."/>
        </authorList>
    </citation>
    <scope>NUCLEOTIDE SEQUENCE [LARGE SCALE GENOMIC DNA]</scope>
    <source>
        <strain evidence="4 5">CBS 1483</strain>
    </source>
</reference>
<sequence>MSCTSDNNANSTREKKPLKFVSEGVGNVEAQRIREQVEQKKYEAEYKRKTRKSLRDQLRSNAISKQKQYNGLVRDRESFTRLSKEDLEFYQKSKNELLKKEKELNNYLDVKAINFEKKKKALLMENDSTTNTEKYLETGTSLGSKTQIKGVKTSSPKPKIKVSIKKLGRKLEN</sequence>
<keyword evidence="2" id="KW-0539">Nucleus</keyword>
<organism evidence="4 5">
    <name type="scientific">Saccharomyces pastorianus</name>
    <name type="common">Lager yeast</name>
    <name type="synonym">Saccharomyces cerevisiae x Saccharomyces eubayanus</name>
    <dbReference type="NCBI Taxonomy" id="27292"/>
    <lineage>
        <taxon>Eukaryota</taxon>
        <taxon>Fungi</taxon>
        <taxon>Dikarya</taxon>
        <taxon>Ascomycota</taxon>
        <taxon>Saccharomycotina</taxon>
        <taxon>Saccharomycetes</taxon>
        <taxon>Saccharomycetales</taxon>
        <taxon>Saccharomycetaceae</taxon>
        <taxon>Saccharomyces</taxon>
    </lineage>
</organism>
<evidence type="ECO:0000313" key="5">
    <source>
        <dbReference type="Proteomes" id="UP000501346"/>
    </source>
</evidence>
<accession>A0A6C1DZ07</accession>
<evidence type="ECO:0000313" key="4">
    <source>
        <dbReference type="EMBL" id="QID82001.1"/>
    </source>
</evidence>
<dbReference type="Pfam" id="PF10187">
    <property type="entry name" value="FAM192A_Fyv6_N"/>
    <property type="match status" value="1"/>
</dbReference>
<dbReference type="OrthoDB" id="4036151at2759"/>
<evidence type="ECO:0000256" key="2">
    <source>
        <dbReference type="ARBA" id="ARBA00023242"/>
    </source>
</evidence>
<comment type="subcellular location">
    <subcellularLocation>
        <location evidence="1">Nucleus</location>
    </subcellularLocation>
</comment>
<dbReference type="InterPro" id="IPR019331">
    <property type="entry name" value="FAM192A/Fyv6_N"/>
</dbReference>
<protein>
    <submittedName>
        <fullName evidence="4">Protein fyv6</fullName>
    </submittedName>
</protein>
<name>A0A6C1DZ07_SACPS</name>
<proteinExistence type="predicted"/>
<dbReference type="Proteomes" id="UP000501346">
    <property type="component" value="Chromosome ScXIV"/>
</dbReference>
<feature type="domain" description="FAM192A/Fyv6 N-terminal" evidence="3">
    <location>
        <begin position="29"/>
        <end position="107"/>
    </location>
</feature>
<evidence type="ECO:0000256" key="1">
    <source>
        <dbReference type="ARBA" id="ARBA00004123"/>
    </source>
</evidence>
<dbReference type="EMBL" id="CP048995">
    <property type="protein sequence ID" value="QID82001.1"/>
    <property type="molecule type" value="Genomic_DNA"/>
</dbReference>
<gene>
    <name evidence="4" type="primary">FYV6</name>
    <name evidence="4" type="ORF">GRS66_004401</name>
</gene>
<keyword evidence="5" id="KW-1185">Reference proteome</keyword>
<evidence type="ECO:0000259" key="3">
    <source>
        <dbReference type="Pfam" id="PF10187"/>
    </source>
</evidence>
<dbReference type="AlphaFoldDB" id="A0A6C1DZ07"/>
<dbReference type="GO" id="GO:0005634">
    <property type="term" value="C:nucleus"/>
    <property type="evidence" value="ECO:0007669"/>
    <property type="project" value="UniProtKB-SubCell"/>
</dbReference>